<sequence>MAVGNGPRPSEDENKSAPGPMARCAVGVGAQSSTSALTRARWDVVEARCARSVASDWTPPLEKACRTRPRVDAGDPPPEVCKRWPCLAKKAMAGSAWWMSVAGSRPTSHTCDG</sequence>
<organism evidence="2 3">
    <name type="scientific">Catenaria anguillulae PL171</name>
    <dbReference type="NCBI Taxonomy" id="765915"/>
    <lineage>
        <taxon>Eukaryota</taxon>
        <taxon>Fungi</taxon>
        <taxon>Fungi incertae sedis</taxon>
        <taxon>Blastocladiomycota</taxon>
        <taxon>Blastocladiomycetes</taxon>
        <taxon>Blastocladiales</taxon>
        <taxon>Catenariaceae</taxon>
        <taxon>Catenaria</taxon>
    </lineage>
</organism>
<reference evidence="2 3" key="1">
    <citation type="submission" date="2016-07" db="EMBL/GenBank/DDBJ databases">
        <title>Pervasive Adenine N6-methylation of Active Genes in Fungi.</title>
        <authorList>
            <consortium name="DOE Joint Genome Institute"/>
            <person name="Mondo S.J."/>
            <person name="Dannebaum R.O."/>
            <person name="Kuo R.C."/>
            <person name="Labutti K."/>
            <person name="Haridas S."/>
            <person name="Kuo A."/>
            <person name="Salamov A."/>
            <person name="Ahrendt S.R."/>
            <person name="Lipzen A."/>
            <person name="Sullivan W."/>
            <person name="Andreopoulos W.B."/>
            <person name="Clum A."/>
            <person name="Lindquist E."/>
            <person name="Daum C."/>
            <person name="Ramamoorthy G.K."/>
            <person name="Gryganskyi A."/>
            <person name="Culley D."/>
            <person name="Magnuson J.K."/>
            <person name="James T.Y."/>
            <person name="O'Malley M.A."/>
            <person name="Stajich J.E."/>
            <person name="Spatafora J.W."/>
            <person name="Visel A."/>
            <person name="Grigoriev I.V."/>
        </authorList>
    </citation>
    <scope>NUCLEOTIDE SEQUENCE [LARGE SCALE GENOMIC DNA]</scope>
    <source>
        <strain evidence="2 3">PL171</strain>
    </source>
</reference>
<protein>
    <submittedName>
        <fullName evidence="2">Uncharacterized protein</fullName>
    </submittedName>
</protein>
<keyword evidence="3" id="KW-1185">Reference proteome</keyword>
<dbReference type="Proteomes" id="UP000193411">
    <property type="component" value="Unassembled WGS sequence"/>
</dbReference>
<gene>
    <name evidence="2" type="ORF">BCR44DRAFT_1425238</name>
</gene>
<evidence type="ECO:0000313" key="3">
    <source>
        <dbReference type="Proteomes" id="UP000193411"/>
    </source>
</evidence>
<evidence type="ECO:0000256" key="1">
    <source>
        <dbReference type="SAM" id="MobiDB-lite"/>
    </source>
</evidence>
<feature type="region of interest" description="Disordered" evidence="1">
    <location>
        <begin position="1"/>
        <end position="23"/>
    </location>
</feature>
<name>A0A1Y2I1A0_9FUNG</name>
<accession>A0A1Y2I1A0</accession>
<evidence type="ECO:0000313" key="2">
    <source>
        <dbReference type="EMBL" id="ORZ40519.1"/>
    </source>
</evidence>
<proteinExistence type="predicted"/>
<dbReference type="EMBL" id="MCFL01000003">
    <property type="protein sequence ID" value="ORZ40519.1"/>
    <property type="molecule type" value="Genomic_DNA"/>
</dbReference>
<dbReference type="AlphaFoldDB" id="A0A1Y2I1A0"/>
<comment type="caution">
    <text evidence="2">The sequence shown here is derived from an EMBL/GenBank/DDBJ whole genome shotgun (WGS) entry which is preliminary data.</text>
</comment>